<feature type="region of interest" description="Disordered" evidence="1">
    <location>
        <begin position="1"/>
        <end position="43"/>
    </location>
</feature>
<dbReference type="InParanoid" id="A8XL67"/>
<reference evidence="2 3" key="2">
    <citation type="journal article" date="2011" name="PLoS Genet.">
        <title>Caenorhabditis briggsae recombinant inbred line genotypes reveal inter-strain incompatibility and the evolution of recombination.</title>
        <authorList>
            <person name="Ross J.A."/>
            <person name="Koboldt D.C."/>
            <person name="Staisch J.E."/>
            <person name="Chamberlin H.M."/>
            <person name="Gupta B.P."/>
            <person name="Miller R.D."/>
            <person name="Baird S.E."/>
            <person name="Haag E.S."/>
        </authorList>
    </citation>
    <scope>NUCLEOTIDE SEQUENCE [LARGE SCALE GENOMIC DNA]</scope>
    <source>
        <strain evidence="2 3">AF16</strain>
    </source>
</reference>
<reference evidence="2 3" key="1">
    <citation type="journal article" date="2003" name="PLoS Biol.">
        <title>The genome sequence of Caenorhabditis briggsae: a platform for comparative genomics.</title>
        <authorList>
            <person name="Stein L.D."/>
            <person name="Bao Z."/>
            <person name="Blasiar D."/>
            <person name="Blumenthal T."/>
            <person name="Brent M.R."/>
            <person name="Chen N."/>
            <person name="Chinwalla A."/>
            <person name="Clarke L."/>
            <person name="Clee C."/>
            <person name="Coghlan A."/>
            <person name="Coulson A."/>
            <person name="D'Eustachio P."/>
            <person name="Fitch D.H."/>
            <person name="Fulton L.A."/>
            <person name="Fulton R.E."/>
            <person name="Griffiths-Jones S."/>
            <person name="Harris T.W."/>
            <person name="Hillier L.W."/>
            <person name="Kamath R."/>
            <person name="Kuwabara P.E."/>
            <person name="Mardis E.R."/>
            <person name="Marra M.A."/>
            <person name="Miner T.L."/>
            <person name="Minx P."/>
            <person name="Mullikin J.C."/>
            <person name="Plumb R.W."/>
            <person name="Rogers J."/>
            <person name="Schein J.E."/>
            <person name="Sohrmann M."/>
            <person name="Spieth J."/>
            <person name="Stajich J.E."/>
            <person name="Wei C."/>
            <person name="Willey D."/>
            <person name="Wilson R.K."/>
            <person name="Durbin R."/>
            <person name="Waterston R.H."/>
        </authorList>
    </citation>
    <scope>NUCLEOTIDE SEQUENCE [LARGE SCALE GENOMIC DNA]</scope>
    <source>
        <strain evidence="2 3">AF16</strain>
    </source>
</reference>
<proteinExistence type="predicted"/>
<feature type="compositionally biased region" description="Polar residues" evidence="1">
    <location>
        <begin position="32"/>
        <end position="43"/>
    </location>
</feature>
<protein>
    <submittedName>
        <fullName evidence="2">Protein CBG15001</fullName>
    </submittedName>
</protein>
<evidence type="ECO:0000256" key="1">
    <source>
        <dbReference type="SAM" id="MobiDB-lite"/>
    </source>
</evidence>
<dbReference type="HOGENOM" id="CLU_922069_0_0_1"/>
<evidence type="ECO:0000313" key="3">
    <source>
        <dbReference type="Proteomes" id="UP000008549"/>
    </source>
</evidence>
<name>A8XL67_CAEBR</name>
<dbReference type="EMBL" id="HE600932">
    <property type="protein sequence ID" value="CAP33392.1"/>
    <property type="molecule type" value="Genomic_DNA"/>
</dbReference>
<sequence length="299" mass="34000">MTPQTPRGRFCNNGSVSTFPPPTGSHSKNDKSGTTLNKSGNNLTTTLTDDYQDEYFNAEELLDDDSDGRRKNYENFTELFEETEFASENNECENDSSSKDILVFVSFILMLRLSRTQVKMAIAIVEYFLKCSLPFTAKEVFDEVNRRRMSHAPKTRLFCPNYRALVRNQPFKSTSSSHPGPQKSQMHLMKFRKRRNTRGFGSVCLFMIRGGQSYVLIEEYGSAAALRLDFSKLARNTQRLARSIKLFADNNCDSLIVKCTNLVGLTLIPTSDVLSPFLSIQFDGNTYFCPNRYSPIVVR</sequence>
<dbReference type="GeneID" id="8574815"/>
<dbReference type="RefSeq" id="XP_002632818.1">
    <property type="nucleotide sequence ID" value="XM_002632772.1"/>
</dbReference>
<evidence type="ECO:0000313" key="4">
    <source>
        <dbReference type="WormBase" id="CBG15001"/>
    </source>
</evidence>
<keyword evidence="3" id="KW-1185">Reference proteome</keyword>
<accession>A8XL67</accession>
<dbReference type="Proteomes" id="UP000008549">
    <property type="component" value="Unassembled WGS sequence"/>
</dbReference>
<dbReference type="WormBase" id="CBG15001">
    <property type="protein sequence ID" value="CBP09790"/>
    <property type="gene ID" value="WBGene00035362"/>
</dbReference>
<dbReference type="KEGG" id="cbr:CBG_15001"/>
<dbReference type="AlphaFoldDB" id="A8XL67"/>
<dbReference type="CTD" id="8574815"/>
<evidence type="ECO:0000313" key="2">
    <source>
        <dbReference type="EMBL" id="CAP33392.1"/>
    </source>
</evidence>
<organism evidence="2 3">
    <name type="scientific">Caenorhabditis briggsae</name>
    <dbReference type="NCBI Taxonomy" id="6238"/>
    <lineage>
        <taxon>Eukaryota</taxon>
        <taxon>Metazoa</taxon>
        <taxon>Ecdysozoa</taxon>
        <taxon>Nematoda</taxon>
        <taxon>Chromadorea</taxon>
        <taxon>Rhabditida</taxon>
        <taxon>Rhabditina</taxon>
        <taxon>Rhabditomorpha</taxon>
        <taxon>Rhabditoidea</taxon>
        <taxon>Rhabditidae</taxon>
        <taxon>Peloderinae</taxon>
        <taxon>Caenorhabditis</taxon>
    </lineage>
</organism>
<gene>
    <name evidence="2 4" type="ORF">CBG15001</name>
    <name evidence="2" type="ORF">CBG_15001</name>
</gene>